<gene>
    <name evidence="1" type="ORF">M0639_30370</name>
</gene>
<name>A0AB38RM61_RHOSG</name>
<evidence type="ECO:0000313" key="2">
    <source>
        <dbReference type="Proteomes" id="UP000831484"/>
    </source>
</evidence>
<proteinExistence type="predicted"/>
<keyword evidence="1" id="KW-0614">Plasmid</keyword>
<dbReference type="EMBL" id="CP096565">
    <property type="protein sequence ID" value="UPU46257.1"/>
    <property type="molecule type" value="Genomic_DNA"/>
</dbReference>
<accession>A0AB38RM61</accession>
<keyword evidence="1" id="KW-0255">Endonuclease</keyword>
<keyword evidence="2" id="KW-1185">Reference proteome</keyword>
<evidence type="ECO:0000313" key="1">
    <source>
        <dbReference type="EMBL" id="UPU46257.1"/>
    </source>
</evidence>
<organism evidence="1 2">
    <name type="scientific">Rhodococcus qingshengii JCM 15477</name>
    <dbReference type="NCBI Taxonomy" id="1303681"/>
    <lineage>
        <taxon>Bacteria</taxon>
        <taxon>Bacillati</taxon>
        <taxon>Actinomycetota</taxon>
        <taxon>Actinomycetes</taxon>
        <taxon>Mycobacteriales</taxon>
        <taxon>Nocardiaceae</taxon>
        <taxon>Rhodococcus</taxon>
        <taxon>Rhodococcus erythropolis group</taxon>
    </lineage>
</organism>
<keyword evidence="1" id="KW-0378">Hydrolase</keyword>
<dbReference type="CDD" id="cd00085">
    <property type="entry name" value="HNHc"/>
    <property type="match status" value="1"/>
</dbReference>
<reference evidence="2" key="1">
    <citation type="journal article" date="2022" name="Environ. Microbiol.">
        <title>Functional analysis, diversity, and distribution of carbendazim hydrolases MheI and CbmA, responsible for the initial step in carbendazim degradation.</title>
        <authorList>
            <person name="Zhang M."/>
            <person name="Bai X."/>
            <person name="Li Q."/>
            <person name="Zhang L."/>
            <person name="Zhu Q."/>
            <person name="Gao S."/>
            <person name="Ke Z."/>
            <person name="Jiang M."/>
            <person name="Hu J."/>
            <person name="Qiu J."/>
            <person name="Hong Q."/>
        </authorList>
    </citation>
    <scope>NUCLEOTIDE SEQUENCE [LARGE SCALE GENOMIC DNA]</scope>
    <source>
        <strain evidence="2">djl-6</strain>
    </source>
</reference>
<dbReference type="RefSeq" id="WP_064075721.1">
    <property type="nucleotide sequence ID" value="NZ_CP096565.1"/>
</dbReference>
<keyword evidence="1" id="KW-0540">Nuclease</keyword>
<sequence>MIGAIETTTSDVENYRYVAADQKSKGNLRPDALAAKVLELYVTYMDRVMDKGGPQADPDISELDQDELEKNAPYLNLVYFKRVKESIKNESTPWKKCPYCYQLKATEIDHYLPKSIFGEYAVYAPNLVPICRICNGKKLNKYSHPDGGRRFLHPYFDKLPEKPDLYLTASVSVGTSVTIIFTVVRPVSMAEEIWKIHRHQFAELDLAARYAEDSVETVTGMLSALEEFYRIGGSANVSSYLQLEYRTKKRNYGPNHWWPVLLAALASSNEFCDGGFKVLDSNIPLEV</sequence>
<dbReference type="InterPro" id="IPR003615">
    <property type="entry name" value="HNH_nuc"/>
</dbReference>
<dbReference type="GO" id="GO:0004519">
    <property type="term" value="F:endonuclease activity"/>
    <property type="evidence" value="ECO:0007669"/>
    <property type="project" value="UniProtKB-KW"/>
</dbReference>
<dbReference type="Gene3D" id="1.10.30.50">
    <property type="match status" value="1"/>
</dbReference>
<dbReference type="AlphaFoldDB" id="A0AB38RM61"/>
<dbReference type="Proteomes" id="UP000831484">
    <property type="component" value="Plasmid pdjl-6-2"/>
</dbReference>
<geneLocation type="plasmid" evidence="1 2">
    <name>pdjl-6-2</name>
</geneLocation>
<protein>
    <submittedName>
        <fullName evidence="1">HNH endonuclease</fullName>
    </submittedName>
</protein>